<dbReference type="AlphaFoldDB" id="A0A815QZ92"/>
<name>A0A815QZ92_9BILA</name>
<accession>A0A815QZ92</accession>
<dbReference type="EMBL" id="CAJNOH010009941">
    <property type="protein sequence ID" value="CAF1505943.1"/>
    <property type="molecule type" value="Genomic_DNA"/>
</dbReference>
<evidence type="ECO:0000313" key="3">
    <source>
        <dbReference type="EMBL" id="CAF1656868.1"/>
    </source>
</evidence>
<sequence>MEILPAKQDWLFAIRRAYLVYLDYNGKD</sequence>
<gene>
    <name evidence="3" type="ORF">JXQ802_LOCUS55430</name>
    <name evidence="2" type="ORF">PYM288_LOCUS38899</name>
    <name evidence="1" type="ORF">RFH988_LOCUS37520</name>
</gene>
<keyword evidence="4" id="KW-1185">Reference proteome</keyword>
<dbReference type="EMBL" id="CAJNOO010007556">
    <property type="protein sequence ID" value="CAF1470387.1"/>
    <property type="molecule type" value="Genomic_DNA"/>
</dbReference>
<dbReference type="Proteomes" id="UP000663882">
    <property type="component" value="Unassembled WGS sequence"/>
</dbReference>
<evidence type="ECO:0000313" key="1">
    <source>
        <dbReference type="EMBL" id="CAF1470387.1"/>
    </source>
</evidence>
<evidence type="ECO:0000313" key="2">
    <source>
        <dbReference type="EMBL" id="CAF1505943.1"/>
    </source>
</evidence>
<evidence type="ECO:0000313" key="5">
    <source>
        <dbReference type="Proteomes" id="UP000663882"/>
    </source>
</evidence>
<evidence type="ECO:0000313" key="4">
    <source>
        <dbReference type="Proteomes" id="UP000663870"/>
    </source>
</evidence>
<dbReference type="EMBL" id="CAJNOL010011749">
    <property type="protein sequence ID" value="CAF1656868.1"/>
    <property type="molecule type" value="Genomic_DNA"/>
</dbReference>
<proteinExistence type="predicted"/>
<dbReference type="Proteomes" id="UP000663870">
    <property type="component" value="Unassembled WGS sequence"/>
</dbReference>
<comment type="caution">
    <text evidence="1">The sequence shown here is derived from an EMBL/GenBank/DDBJ whole genome shotgun (WGS) entry which is preliminary data.</text>
</comment>
<protein>
    <submittedName>
        <fullName evidence="1">Uncharacterized protein</fullName>
    </submittedName>
</protein>
<organism evidence="1 5">
    <name type="scientific">Rotaria sordida</name>
    <dbReference type="NCBI Taxonomy" id="392033"/>
    <lineage>
        <taxon>Eukaryota</taxon>
        <taxon>Metazoa</taxon>
        <taxon>Spiralia</taxon>
        <taxon>Gnathifera</taxon>
        <taxon>Rotifera</taxon>
        <taxon>Eurotatoria</taxon>
        <taxon>Bdelloidea</taxon>
        <taxon>Philodinida</taxon>
        <taxon>Philodinidae</taxon>
        <taxon>Rotaria</taxon>
    </lineage>
</organism>
<reference evidence="1" key="1">
    <citation type="submission" date="2021-02" db="EMBL/GenBank/DDBJ databases">
        <authorList>
            <person name="Nowell W R."/>
        </authorList>
    </citation>
    <scope>NUCLEOTIDE SEQUENCE</scope>
</reference>
<feature type="non-terminal residue" evidence="1">
    <location>
        <position position="28"/>
    </location>
</feature>
<dbReference type="Proteomes" id="UP000663854">
    <property type="component" value="Unassembled WGS sequence"/>
</dbReference>